<dbReference type="RefSeq" id="WP_354298353.1">
    <property type="nucleotide sequence ID" value="NZ_JBEPLU010000003.1"/>
</dbReference>
<keyword evidence="1" id="KW-0732">Signal</keyword>
<organism evidence="2 3">
    <name type="scientific">Phenylobacterium koreense</name>
    <dbReference type="NCBI Taxonomy" id="266125"/>
    <lineage>
        <taxon>Bacteria</taxon>
        <taxon>Pseudomonadati</taxon>
        <taxon>Pseudomonadota</taxon>
        <taxon>Alphaproteobacteria</taxon>
        <taxon>Caulobacterales</taxon>
        <taxon>Caulobacteraceae</taxon>
        <taxon>Phenylobacterium</taxon>
    </lineage>
</organism>
<name>A0ABV2EN20_9CAUL</name>
<proteinExistence type="predicted"/>
<feature type="chain" id="PRO_5047182972" description="Sel1 repeat family protein" evidence="1">
    <location>
        <begin position="26"/>
        <end position="437"/>
    </location>
</feature>
<gene>
    <name evidence="2" type="ORF">ABID41_003599</name>
</gene>
<reference evidence="2 3" key="1">
    <citation type="submission" date="2024-06" db="EMBL/GenBank/DDBJ databases">
        <title>Genomic Encyclopedia of Type Strains, Phase IV (KMG-IV): sequencing the most valuable type-strain genomes for metagenomic binning, comparative biology and taxonomic classification.</title>
        <authorList>
            <person name="Goeker M."/>
        </authorList>
    </citation>
    <scope>NUCLEOTIDE SEQUENCE [LARGE SCALE GENOMIC DNA]</scope>
    <source>
        <strain evidence="2 3">DSM 17809</strain>
    </source>
</reference>
<evidence type="ECO:0008006" key="4">
    <source>
        <dbReference type="Google" id="ProtNLM"/>
    </source>
</evidence>
<sequence length="437" mass="43841">MRTRFGGWALGAALCGALAAGAVWAQEVEVRPLAAPDFFSIGSGETGLSGDLWRGASGETLRTVLPMLAEKPLSPAAQALARRVLTTGANGPEGAGGDPDVAGARINALIAAGAVKDASAILSRTSNLERSPGLARAGAEAALLAGEDDRACSIADGLATGRDEAYWLRLRAYCEARAGKAEAQLTFDLAQSVARDAVFGRLMGAKLAGAGDPGAASLRDGLDYALSRNLGLDVSEATPAPAVAAALAGKEAGPARWTIEGGPGELKAAMAAVASGDLAQAQALRAGLVADATPVNDLALLDGLIAAATGRPDGPTLDRLIERGSVGDAKVRGKMQNAAIVLAAFGAPMSPQARGEFAKFAGAESGKATVARGMALDLAGEARLPGEAAMLALWISADAGAGGPAVGDRARIVRALRAAGLEEDARAFAVEGLLAQR</sequence>
<evidence type="ECO:0000313" key="3">
    <source>
        <dbReference type="Proteomes" id="UP001549110"/>
    </source>
</evidence>
<accession>A0ABV2EN20</accession>
<protein>
    <recommendedName>
        <fullName evidence="4">Sel1 repeat family protein</fullName>
    </recommendedName>
</protein>
<comment type="caution">
    <text evidence="2">The sequence shown here is derived from an EMBL/GenBank/DDBJ whole genome shotgun (WGS) entry which is preliminary data.</text>
</comment>
<dbReference type="Proteomes" id="UP001549110">
    <property type="component" value="Unassembled WGS sequence"/>
</dbReference>
<keyword evidence="3" id="KW-1185">Reference proteome</keyword>
<dbReference type="EMBL" id="JBEPLU010000003">
    <property type="protein sequence ID" value="MET3528460.1"/>
    <property type="molecule type" value="Genomic_DNA"/>
</dbReference>
<feature type="signal peptide" evidence="1">
    <location>
        <begin position="1"/>
        <end position="25"/>
    </location>
</feature>
<evidence type="ECO:0000313" key="2">
    <source>
        <dbReference type="EMBL" id="MET3528460.1"/>
    </source>
</evidence>
<evidence type="ECO:0000256" key="1">
    <source>
        <dbReference type="SAM" id="SignalP"/>
    </source>
</evidence>